<dbReference type="Pfam" id="PF01925">
    <property type="entry name" value="TauE"/>
    <property type="match status" value="1"/>
</dbReference>
<evidence type="ECO:0000313" key="12">
    <source>
        <dbReference type="Proteomes" id="UP000515292"/>
    </source>
</evidence>
<feature type="transmembrane region" description="Helical" evidence="8">
    <location>
        <begin position="175"/>
        <end position="203"/>
    </location>
</feature>
<sequence>MIDPALLLLFAAGLWAGAQNALAGGGSFVTLPALMAAGLDAKTANLTTTLALFPGQLTTGYAGRHLVTGTQRLSFRALAGIALLGGTLGAAILLLTPAPSFAAMLPWLVLLATLIFAWSAFRKPATATPLLPREAESGESKTAHSASGDSRDSAAGVGARPYSAPVAPPPLALTVALQFLIAVYCGFFGGGAGFVMLASLTLARMPVRNAAGTKNVLVALSNSAAAPVLALSGAVAWDKALILGTGAILGGWAGAKALSHIPDKPLKLLVILIGTLLFIGLLVWT</sequence>
<keyword evidence="7 8" id="KW-0472">Membrane</keyword>
<dbReference type="RefSeq" id="WP_182294648.1">
    <property type="nucleotide sequence ID" value="NZ_CP059851.1"/>
</dbReference>
<keyword evidence="4 8" id="KW-1003">Cell membrane</keyword>
<comment type="subcellular location">
    <subcellularLocation>
        <location evidence="1 8">Cell membrane</location>
        <topology evidence="1 8">Multi-pass membrane protein</topology>
    </subcellularLocation>
</comment>
<keyword evidence="3" id="KW-0813">Transport</keyword>
<evidence type="ECO:0000256" key="4">
    <source>
        <dbReference type="ARBA" id="ARBA00022475"/>
    </source>
</evidence>
<dbReference type="Proteomes" id="UP000515292">
    <property type="component" value="Chromosome"/>
</dbReference>
<keyword evidence="12" id="KW-1185">Reference proteome</keyword>
<evidence type="ECO:0000256" key="6">
    <source>
        <dbReference type="ARBA" id="ARBA00022989"/>
    </source>
</evidence>
<dbReference type="PANTHER" id="PTHR30269:SF0">
    <property type="entry name" value="MEMBRANE TRANSPORTER PROTEIN YFCA-RELATED"/>
    <property type="match status" value="1"/>
</dbReference>
<dbReference type="GO" id="GO:0005886">
    <property type="term" value="C:plasma membrane"/>
    <property type="evidence" value="ECO:0007669"/>
    <property type="project" value="UniProtKB-SubCell"/>
</dbReference>
<evidence type="ECO:0000256" key="10">
    <source>
        <dbReference type="SAM" id="SignalP"/>
    </source>
</evidence>
<dbReference type="EMBL" id="CP059851">
    <property type="protein sequence ID" value="QMW21802.1"/>
    <property type="molecule type" value="Genomic_DNA"/>
</dbReference>
<evidence type="ECO:0000256" key="1">
    <source>
        <dbReference type="ARBA" id="ARBA00004651"/>
    </source>
</evidence>
<comment type="similarity">
    <text evidence="2 8">Belongs to the 4-toluene sulfonate uptake permease (TSUP) (TC 2.A.102) family.</text>
</comment>
<feature type="region of interest" description="Disordered" evidence="9">
    <location>
        <begin position="132"/>
        <end position="156"/>
    </location>
</feature>
<evidence type="ECO:0000256" key="3">
    <source>
        <dbReference type="ARBA" id="ARBA00022448"/>
    </source>
</evidence>
<gene>
    <name evidence="11" type="ORF">H3309_10385</name>
</gene>
<dbReference type="InterPro" id="IPR052017">
    <property type="entry name" value="TSUP"/>
</dbReference>
<dbReference type="KEGG" id="sand:H3309_10385"/>
<evidence type="ECO:0000256" key="7">
    <source>
        <dbReference type="ARBA" id="ARBA00023136"/>
    </source>
</evidence>
<evidence type="ECO:0000256" key="2">
    <source>
        <dbReference type="ARBA" id="ARBA00009142"/>
    </source>
</evidence>
<evidence type="ECO:0000256" key="8">
    <source>
        <dbReference type="RuleBase" id="RU363041"/>
    </source>
</evidence>
<dbReference type="PANTHER" id="PTHR30269">
    <property type="entry name" value="TRANSMEMBRANE PROTEIN YFCA"/>
    <property type="match status" value="1"/>
</dbReference>
<keyword evidence="6 8" id="KW-1133">Transmembrane helix</keyword>
<proteinExistence type="inferred from homology"/>
<feature type="transmembrane region" description="Helical" evidence="8">
    <location>
        <begin position="73"/>
        <end position="95"/>
    </location>
</feature>
<feature type="compositionally biased region" description="Basic and acidic residues" evidence="9">
    <location>
        <begin position="133"/>
        <end position="142"/>
    </location>
</feature>
<feature type="compositionally biased region" description="Low complexity" evidence="9">
    <location>
        <begin position="145"/>
        <end position="156"/>
    </location>
</feature>
<dbReference type="InterPro" id="IPR002781">
    <property type="entry name" value="TM_pro_TauE-like"/>
</dbReference>
<name>A0A7G5IEL0_9SPHN</name>
<feature type="chain" id="PRO_5028808632" description="Probable membrane transporter protein" evidence="10">
    <location>
        <begin position="24"/>
        <end position="285"/>
    </location>
</feature>
<keyword evidence="5 8" id="KW-0812">Transmembrane</keyword>
<feature type="transmembrane region" description="Helical" evidence="8">
    <location>
        <begin position="102"/>
        <end position="121"/>
    </location>
</feature>
<feature type="transmembrane region" description="Helical" evidence="8">
    <location>
        <begin position="266"/>
        <end position="284"/>
    </location>
</feature>
<feature type="signal peptide" evidence="10">
    <location>
        <begin position="1"/>
        <end position="23"/>
    </location>
</feature>
<dbReference type="AlphaFoldDB" id="A0A7G5IEL0"/>
<evidence type="ECO:0000256" key="5">
    <source>
        <dbReference type="ARBA" id="ARBA00022692"/>
    </source>
</evidence>
<keyword evidence="10" id="KW-0732">Signal</keyword>
<protein>
    <recommendedName>
        <fullName evidence="8">Probable membrane transporter protein</fullName>
    </recommendedName>
</protein>
<reference evidence="11 12" key="1">
    <citation type="submission" date="2020-07" db="EMBL/GenBank/DDBJ databases">
        <title>Complete genome sequence for Sandaracinobacter sp. M6.</title>
        <authorList>
            <person name="Tang Y."/>
            <person name="Liu Q."/>
            <person name="Guo Z."/>
            <person name="Lei P."/>
            <person name="Huang B."/>
        </authorList>
    </citation>
    <scope>NUCLEOTIDE SEQUENCE [LARGE SCALE GENOMIC DNA]</scope>
    <source>
        <strain evidence="11 12">M6</strain>
    </source>
</reference>
<feature type="transmembrane region" description="Helical" evidence="8">
    <location>
        <begin position="215"/>
        <end position="234"/>
    </location>
</feature>
<evidence type="ECO:0000313" key="11">
    <source>
        <dbReference type="EMBL" id="QMW21802.1"/>
    </source>
</evidence>
<accession>A0A7G5IEL0</accession>
<organism evidence="11 12">
    <name type="scientific">Sandaracinobacteroides saxicola</name>
    <dbReference type="NCBI Taxonomy" id="2759707"/>
    <lineage>
        <taxon>Bacteria</taxon>
        <taxon>Pseudomonadati</taxon>
        <taxon>Pseudomonadota</taxon>
        <taxon>Alphaproteobacteria</taxon>
        <taxon>Sphingomonadales</taxon>
        <taxon>Sphingosinicellaceae</taxon>
        <taxon>Sandaracinobacteroides</taxon>
    </lineage>
</organism>
<evidence type="ECO:0000256" key="9">
    <source>
        <dbReference type="SAM" id="MobiDB-lite"/>
    </source>
</evidence>